<evidence type="ECO:0000313" key="2">
    <source>
        <dbReference type="Proteomes" id="UP000653056"/>
    </source>
</evidence>
<dbReference type="Proteomes" id="UP000653056">
    <property type="component" value="Unassembled WGS sequence"/>
</dbReference>
<gene>
    <name evidence="1" type="ORF">GCM10007160_27360</name>
</gene>
<keyword evidence="2" id="KW-1185">Reference proteome</keyword>
<accession>A0ABQ2YX94</accession>
<sequence length="225" mass="24860">MLTPIEFGATAGRGNHAGPRIVGSRQGCLDPFDGRVIMQPGQQKTDADFGIDILGGPFEDLWQVVLELFQNPGKLPSIHRLLIITAGGDHEVGHAIDLVAILLLRQHGITLGRILRTEGRDHLVTQVLDTELMQVMDDVRYLRGIDRHHIRIGKKGSEIHRRQIIQRPLAIDQPVIIQQTIVVELRQPKQQIASEGDFAPFTKHPFASTLLGGTRGVVGDHFPTA</sequence>
<protein>
    <submittedName>
        <fullName evidence="1">Uncharacterized protein</fullName>
    </submittedName>
</protein>
<comment type="caution">
    <text evidence="1">The sequence shown here is derived from an EMBL/GenBank/DDBJ whole genome shotgun (WGS) entry which is preliminary data.</text>
</comment>
<proteinExistence type="predicted"/>
<reference evidence="2" key="1">
    <citation type="journal article" date="2019" name="Int. J. Syst. Evol. Microbiol.">
        <title>The Global Catalogue of Microorganisms (GCM) 10K type strain sequencing project: providing services to taxonomists for standard genome sequencing and annotation.</title>
        <authorList>
            <consortium name="The Broad Institute Genomics Platform"/>
            <consortium name="The Broad Institute Genome Sequencing Center for Infectious Disease"/>
            <person name="Wu L."/>
            <person name="Ma J."/>
        </authorList>
    </citation>
    <scope>NUCLEOTIDE SEQUENCE [LARGE SCALE GENOMIC DNA]</scope>
    <source>
        <strain evidence="2">KCTC 22228</strain>
    </source>
</reference>
<organism evidence="1 2">
    <name type="scientific">Litchfieldella qijiaojingensis</name>
    <dbReference type="NCBI Taxonomy" id="980347"/>
    <lineage>
        <taxon>Bacteria</taxon>
        <taxon>Pseudomonadati</taxon>
        <taxon>Pseudomonadota</taxon>
        <taxon>Gammaproteobacteria</taxon>
        <taxon>Oceanospirillales</taxon>
        <taxon>Halomonadaceae</taxon>
        <taxon>Litchfieldella</taxon>
    </lineage>
</organism>
<dbReference type="EMBL" id="BMXS01000014">
    <property type="protein sequence ID" value="GGX98360.1"/>
    <property type="molecule type" value="Genomic_DNA"/>
</dbReference>
<evidence type="ECO:0000313" key="1">
    <source>
        <dbReference type="EMBL" id="GGX98360.1"/>
    </source>
</evidence>
<name>A0ABQ2YX94_9GAMM</name>